<feature type="transmembrane region" description="Helical" evidence="2">
    <location>
        <begin position="335"/>
        <end position="356"/>
    </location>
</feature>
<reference evidence="3 4" key="1">
    <citation type="submission" date="2019-01" db="EMBL/GenBank/DDBJ databases">
        <title>A draft genome assembly of the solar-powered sea slug Elysia chlorotica.</title>
        <authorList>
            <person name="Cai H."/>
            <person name="Li Q."/>
            <person name="Fang X."/>
            <person name="Li J."/>
            <person name="Curtis N.E."/>
            <person name="Altenburger A."/>
            <person name="Shibata T."/>
            <person name="Feng M."/>
            <person name="Maeda T."/>
            <person name="Schwartz J.A."/>
            <person name="Shigenobu S."/>
            <person name="Lundholm N."/>
            <person name="Nishiyama T."/>
            <person name="Yang H."/>
            <person name="Hasebe M."/>
            <person name="Li S."/>
            <person name="Pierce S.K."/>
            <person name="Wang J."/>
        </authorList>
    </citation>
    <scope>NUCLEOTIDE SEQUENCE [LARGE SCALE GENOMIC DNA]</scope>
    <source>
        <strain evidence="3">EC2010</strain>
        <tissue evidence="3">Whole organism of an adult</tissue>
    </source>
</reference>
<evidence type="ECO:0000313" key="4">
    <source>
        <dbReference type="Proteomes" id="UP000271974"/>
    </source>
</evidence>
<keyword evidence="2" id="KW-1133">Transmembrane helix</keyword>
<dbReference type="SUPFAM" id="SSF103473">
    <property type="entry name" value="MFS general substrate transporter"/>
    <property type="match status" value="1"/>
</dbReference>
<evidence type="ECO:0000313" key="3">
    <source>
        <dbReference type="EMBL" id="RUS84795.1"/>
    </source>
</evidence>
<sequence>MVGTLALGGALVCASCLLSVWTVVEPLALCLTFGALYGLGAGGTLHVVARAGVPSGESGPSVKRGESVWGGARTLVSAGLPAGGFLYMIIAYLVVNPYDAKANLDVGHKMLFSDDDLISNVPYYFLAVACVTLVPVCAGVGLVYSNSREGTRGKNYDGELSDMEEMVLYAAKDDQARVIKAKMAVGQYGAVKGNSGQPEQQDGKAGDANGDVTEKTSMVPRGRDYWLDYTSPSDGPPSDSPATASQDKPEVVPNTGSPDTADSRKIGHEEQVTSVLLAEIETTLACDLSAKELLQTKTFWSVWGTVLCLSHTQFLQENLYKLYAQTEIASDPALLLTGLLGMLVIALAGPLALAAFDRYDPKIHSLTKFGANLVLHVEPHVEITFTPHTFCLSSQCTIN</sequence>
<dbReference type="InterPro" id="IPR036259">
    <property type="entry name" value="MFS_trans_sf"/>
</dbReference>
<name>A0A3S0ZSJ5_ELYCH</name>
<feature type="transmembrane region" description="Helical" evidence="2">
    <location>
        <begin position="74"/>
        <end position="95"/>
    </location>
</feature>
<dbReference type="AlphaFoldDB" id="A0A3S0ZSJ5"/>
<evidence type="ECO:0000256" key="2">
    <source>
        <dbReference type="SAM" id="Phobius"/>
    </source>
</evidence>
<proteinExistence type="predicted"/>
<keyword evidence="2" id="KW-0812">Transmembrane</keyword>
<accession>A0A3S0ZSJ5</accession>
<dbReference type="OrthoDB" id="6101985at2759"/>
<organism evidence="3 4">
    <name type="scientific">Elysia chlorotica</name>
    <name type="common">Eastern emerald elysia</name>
    <name type="synonym">Sea slug</name>
    <dbReference type="NCBI Taxonomy" id="188477"/>
    <lineage>
        <taxon>Eukaryota</taxon>
        <taxon>Metazoa</taxon>
        <taxon>Spiralia</taxon>
        <taxon>Lophotrochozoa</taxon>
        <taxon>Mollusca</taxon>
        <taxon>Gastropoda</taxon>
        <taxon>Heterobranchia</taxon>
        <taxon>Euthyneura</taxon>
        <taxon>Panpulmonata</taxon>
        <taxon>Sacoglossa</taxon>
        <taxon>Placobranchoidea</taxon>
        <taxon>Plakobranchidae</taxon>
        <taxon>Elysia</taxon>
    </lineage>
</organism>
<feature type="transmembrane region" description="Helical" evidence="2">
    <location>
        <begin position="123"/>
        <end position="144"/>
    </location>
</feature>
<gene>
    <name evidence="3" type="ORF">EGW08_007410</name>
</gene>
<dbReference type="EMBL" id="RQTK01000192">
    <property type="protein sequence ID" value="RUS84795.1"/>
    <property type="molecule type" value="Genomic_DNA"/>
</dbReference>
<feature type="transmembrane region" description="Helical" evidence="2">
    <location>
        <begin position="36"/>
        <end position="53"/>
    </location>
</feature>
<protein>
    <submittedName>
        <fullName evidence="3">Uncharacterized protein</fullName>
    </submittedName>
</protein>
<keyword evidence="2" id="KW-0472">Membrane</keyword>
<comment type="caution">
    <text evidence="3">The sequence shown here is derived from an EMBL/GenBank/DDBJ whole genome shotgun (WGS) entry which is preliminary data.</text>
</comment>
<dbReference type="Proteomes" id="UP000271974">
    <property type="component" value="Unassembled WGS sequence"/>
</dbReference>
<keyword evidence="4" id="KW-1185">Reference proteome</keyword>
<evidence type="ECO:0000256" key="1">
    <source>
        <dbReference type="SAM" id="MobiDB-lite"/>
    </source>
</evidence>
<feature type="region of interest" description="Disordered" evidence="1">
    <location>
        <begin position="191"/>
        <end position="267"/>
    </location>
</feature>